<reference evidence="3" key="1">
    <citation type="submission" date="2017-05" db="EMBL/GenBank/DDBJ databases">
        <authorList>
            <person name="Rodrigo-Torres L."/>
            <person name="Arahal R. D."/>
            <person name="Lucena T."/>
        </authorList>
    </citation>
    <scope>NUCLEOTIDE SEQUENCE [LARGE SCALE GENOMIC DNA]</scope>
    <source>
        <strain evidence="3">CECT 8621</strain>
    </source>
</reference>
<dbReference type="Pfam" id="PF06094">
    <property type="entry name" value="GGACT"/>
    <property type="match status" value="1"/>
</dbReference>
<evidence type="ECO:0000313" key="2">
    <source>
        <dbReference type="EMBL" id="SMX31515.1"/>
    </source>
</evidence>
<gene>
    <name evidence="2" type="ORF">COL8621_00486</name>
</gene>
<dbReference type="Gene3D" id="3.10.490.10">
    <property type="entry name" value="Gamma-glutamyl cyclotransferase-like"/>
    <property type="match status" value="1"/>
</dbReference>
<evidence type="ECO:0000259" key="1">
    <source>
        <dbReference type="Pfam" id="PF06094"/>
    </source>
</evidence>
<sequence>MRQGVEFTNSVCTLFVMKDPFFFGYGSLVNRATHSYAHAFPAQISGWRRAWRHTTLRPVAFLTAVPAHGEQIDGLIAAVPGHDWAALDEREHAYDRHPVTGPLHHQAPDAGDVQIYAVAPQHSDSPDARHPILLSYVDVVVQGYLREYGEAGVIRFFDTTDGWDAPIKDDRSAPIYPRHQTLHADEKRLVDAQLVRVSANVVAA</sequence>
<dbReference type="InterPro" id="IPR036568">
    <property type="entry name" value="GGCT-like_sf"/>
</dbReference>
<organism evidence="2 3">
    <name type="scientific">Actibacterium lipolyticum</name>
    <dbReference type="NCBI Taxonomy" id="1524263"/>
    <lineage>
        <taxon>Bacteria</taxon>
        <taxon>Pseudomonadati</taxon>
        <taxon>Pseudomonadota</taxon>
        <taxon>Alphaproteobacteria</taxon>
        <taxon>Rhodobacterales</taxon>
        <taxon>Roseobacteraceae</taxon>
        <taxon>Actibacterium</taxon>
    </lineage>
</organism>
<keyword evidence="3" id="KW-1185">Reference proteome</keyword>
<proteinExistence type="predicted"/>
<dbReference type="InterPro" id="IPR009288">
    <property type="entry name" value="AIG2-like_dom"/>
</dbReference>
<accession>A0A238JM00</accession>
<dbReference type="SUPFAM" id="SSF110857">
    <property type="entry name" value="Gamma-glutamyl cyclotransferase-like"/>
    <property type="match status" value="1"/>
</dbReference>
<dbReference type="CDD" id="cd06661">
    <property type="entry name" value="GGCT_like"/>
    <property type="match status" value="1"/>
</dbReference>
<protein>
    <submittedName>
        <fullName evidence="2">ChaC-like protein</fullName>
    </submittedName>
</protein>
<dbReference type="InterPro" id="IPR013024">
    <property type="entry name" value="GGCT-like"/>
</dbReference>
<dbReference type="EMBL" id="FXYE01000001">
    <property type="protein sequence ID" value="SMX31515.1"/>
    <property type="molecule type" value="Genomic_DNA"/>
</dbReference>
<dbReference type="Proteomes" id="UP000202922">
    <property type="component" value="Unassembled WGS sequence"/>
</dbReference>
<name>A0A238JM00_9RHOB</name>
<dbReference type="AlphaFoldDB" id="A0A238JM00"/>
<feature type="domain" description="Gamma-glutamylcyclotransferase AIG2-like" evidence="1">
    <location>
        <begin position="23"/>
        <end position="123"/>
    </location>
</feature>
<evidence type="ECO:0000313" key="3">
    <source>
        <dbReference type="Proteomes" id="UP000202922"/>
    </source>
</evidence>